<gene>
    <name evidence="2" type="ORF">CAEBREN_23812</name>
</gene>
<name>G0MHQ2_CAEBE</name>
<reference evidence="3" key="1">
    <citation type="submission" date="2011-07" db="EMBL/GenBank/DDBJ databases">
        <authorList>
            <consortium name="Caenorhabditis brenneri Sequencing and Analysis Consortium"/>
            <person name="Wilson R.K."/>
        </authorList>
    </citation>
    <scope>NUCLEOTIDE SEQUENCE [LARGE SCALE GENOMIC DNA]</scope>
    <source>
        <strain evidence="3">PB2801</strain>
    </source>
</reference>
<dbReference type="HOGENOM" id="CLU_2485328_0_0_1"/>
<evidence type="ECO:0000256" key="1">
    <source>
        <dbReference type="SAM" id="MobiDB-lite"/>
    </source>
</evidence>
<organism evidence="3">
    <name type="scientific">Caenorhabditis brenneri</name>
    <name type="common">Nematode worm</name>
    <dbReference type="NCBI Taxonomy" id="135651"/>
    <lineage>
        <taxon>Eukaryota</taxon>
        <taxon>Metazoa</taxon>
        <taxon>Ecdysozoa</taxon>
        <taxon>Nematoda</taxon>
        <taxon>Chromadorea</taxon>
        <taxon>Rhabditida</taxon>
        <taxon>Rhabditina</taxon>
        <taxon>Rhabditomorpha</taxon>
        <taxon>Rhabditoidea</taxon>
        <taxon>Rhabditidae</taxon>
        <taxon>Peloderinae</taxon>
        <taxon>Caenorhabditis</taxon>
    </lineage>
</organism>
<keyword evidence="3" id="KW-1185">Reference proteome</keyword>
<feature type="region of interest" description="Disordered" evidence="1">
    <location>
        <begin position="1"/>
        <end position="27"/>
    </location>
</feature>
<dbReference type="InParanoid" id="G0MHQ2"/>
<protein>
    <submittedName>
        <fullName evidence="2">Uncharacterized protein</fullName>
    </submittedName>
</protein>
<sequence length="87" mass="10196">MPAQPENNESSSNAQRNGANRNRNVAIYDPEPGVDMLYSIEVSLRFMRMQLAEAMRHQAAIQDQVIRLERMREAELRLRNQQNRQNQ</sequence>
<dbReference type="EMBL" id="GL379795">
    <property type="protein sequence ID" value="EGT59277.1"/>
    <property type="molecule type" value="Genomic_DNA"/>
</dbReference>
<evidence type="ECO:0000313" key="2">
    <source>
        <dbReference type="EMBL" id="EGT59277.1"/>
    </source>
</evidence>
<feature type="compositionally biased region" description="Low complexity" evidence="1">
    <location>
        <begin position="10"/>
        <end position="26"/>
    </location>
</feature>
<evidence type="ECO:0000313" key="3">
    <source>
        <dbReference type="Proteomes" id="UP000008068"/>
    </source>
</evidence>
<accession>G0MHQ2</accession>
<dbReference type="Proteomes" id="UP000008068">
    <property type="component" value="Unassembled WGS sequence"/>
</dbReference>
<proteinExistence type="predicted"/>
<dbReference type="AlphaFoldDB" id="G0MHQ2"/>